<dbReference type="GO" id="GO:0004435">
    <property type="term" value="F:phosphatidylinositol-4,5-bisphosphate phospholipase C activity"/>
    <property type="evidence" value="ECO:0007669"/>
    <property type="project" value="UniProtKB-EC"/>
</dbReference>
<dbReference type="GO" id="GO:0005737">
    <property type="term" value="C:cytoplasm"/>
    <property type="evidence" value="ECO:0007669"/>
    <property type="project" value="UniProtKB-SubCell"/>
</dbReference>
<dbReference type="CDD" id="cd00275">
    <property type="entry name" value="C2_PLC_like"/>
    <property type="match status" value="1"/>
</dbReference>
<dbReference type="EMBL" id="BDGG01000017">
    <property type="protein sequence ID" value="GAV08363.1"/>
    <property type="molecule type" value="Genomic_DNA"/>
</dbReference>
<dbReference type="AlphaFoldDB" id="A0A1D1W693"/>
<dbReference type="Proteomes" id="UP000186922">
    <property type="component" value="Unassembled WGS sequence"/>
</dbReference>
<dbReference type="GO" id="GO:0016042">
    <property type="term" value="P:lipid catabolic process"/>
    <property type="evidence" value="ECO:0007669"/>
    <property type="project" value="UniProtKB-KW"/>
</dbReference>
<evidence type="ECO:0000256" key="2">
    <source>
        <dbReference type="ARBA" id="ARBA00022490"/>
    </source>
</evidence>
<dbReference type="PROSITE" id="PS50008">
    <property type="entry name" value="PIPLC_Y_DOMAIN"/>
    <property type="match status" value="1"/>
</dbReference>
<dbReference type="InterPro" id="IPR001849">
    <property type="entry name" value="PH_domain"/>
</dbReference>
<feature type="compositionally biased region" description="Acidic residues" evidence="5">
    <location>
        <begin position="470"/>
        <end position="486"/>
    </location>
</feature>
<dbReference type="InterPro" id="IPR000008">
    <property type="entry name" value="C2_dom"/>
</dbReference>
<evidence type="ECO:0000259" key="7">
    <source>
        <dbReference type="PROSITE" id="PS50008"/>
    </source>
</evidence>
<dbReference type="SUPFAM" id="SSF51695">
    <property type="entry name" value="PLC-like phosphodiesterases"/>
    <property type="match status" value="1"/>
</dbReference>
<dbReference type="Pfam" id="PF16457">
    <property type="entry name" value="PH_12"/>
    <property type="match status" value="1"/>
</dbReference>
<dbReference type="EC" id="3.1.4.11" evidence="4"/>
<feature type="region of interest" description="Disordered" evidence="5">
    <location>
        <begin position="470"/>
        <end position="490"/>
    </location>
</feature>
<evidence type="ECO:0000256" key="4">
    <source>
        <dbReference type="RuleBase" id="RU361133"/>
    </source>
</evidence>
<evidence type="ECO:0000256" key="5">
    <source>
        <dbReference type="SAM" id="MobiDB-lite"/>
    </source>
</evidence>
<dbReference type="PRINTS" id="PR00390">
    <property type="entry name" value="PHPHLIPASEC"/>
</dbReference>
<dbReference type="PROSITE" id="PS50007">
    <property type="entry name" value="PIPLC_X_DOMAIN"/>
    <property type="match status" value="1"/>
</dbReference>
<evidence type="ECO:0000256" key="3">
    <source>
        <dbReference type="ARBA" id="ARBA00023224"/>
    </source>
</evidence>
<comment type="caution">
    <text evidence="8">The sequence shown here is derived from an EMBL/GenBank/DDBJ whole genome shotgun (WGS) entry which is preliminary data.</text>
</comment>
<organism evidence="8 9">
    <name type="scientific">Ramazzottius varieornatus</name>
    <name type="common">Water bear</name>
    <name type="synonym">Tardigrade</name>
    <dbReference type="NCBI Taxonomy" id="947166"/>
    <lineage>
        <taxon>Eukaryota</taxon>
        <taxon>Metazoa</taxon>
        <taxon>Ecdysozoa</taxon>
        <taxon>Tardigrada</taxon>
        <taxon>Eutardigrada</taxon>
        <taxon>Parachela</taxon>
        <taxon>Hypsibioidea</taxon>
        <taxon>Ramazzottiidae</taxon>
        <taxon>Ramazzottius</taxon>
    </lineage>
</organism>
<dbReference type="InterPro" id="IPR035892">
    <property type="entry name" value="C2_domain_sf"/>
</dbReference>
<dbReference type="SUPFAM" id="SSF47473">
    <property type="entry name" value="EF-hand"/>
    <property type="match status" value="1"/>
</dbReference>
<reference evidence="8 9" key="1">
    <citation type="journal article" date="2016" name="Nat. Commun.">
        <title>Extremotolerant tardigrade genome and improved radiotolerance of human cultured cells by tardigrade-unique protein.</title>
        <authorList>
            <person name="Hashimoto T."/>
            <person name="Horikawa D.D."/>
            <person name="Saito Y."/>
            <person name="Kuwahara H."/>
            <person name="Kozuka-Hata H."/>
            <person name="Shin-I T."/>
            <person name="Minakuchi Y."/>
            <person name="Ohishi K."/>
            <person name="Motoyama A."/>
            <person name="Aizu T."/>
            <person name="Enomoto A."/>
            <person name="Kondo K."/>
            <person name="Tanaka S."/>
            <person name="Hara Y."/>
            <person name="Koshikawa S."/>
            <person name="Sagara H."/>
            <person name="Miura T."/>
            <person name="Yokobori S."/>
            <person name="Miyagawa K."/>
            <person name="Suzuki Y."/>
            <person name="Kubo T."/>
            <person name="Oyama M."/>
            <person name="Kohara Y."/>
            <person name="Fujiyama A."/>
            <person name="Arakawa K."/>
            <person name="Katayama T."/>
            <person name="Toyoda A."/>
            <person name="Kunieda T."/>
        </authorList>
    </citation>
    <scope>NUCLEOTIDE SEQUENCE [LARGE SCALE GENOMIC DNA]</scope>
    <source>
        <strain evidence="8 9">YOKOZUNA-1</strain>
    </source>
</reference>
<keyword evidence="4" id="KW-0442">Lipid degradation</keyword>
<evidence type="ECO:0000256" key="1">
    <source>
        <dbReference type="ARBA" id="ARBA00004496"/>
    </source>
</evidence>
<dbReference type="Gene3D" id="1.10.238.10">
    <property type="entry name" value="EF-hand"/>
    <property type="match status" value="1"/>
</dbReference>
<dbReference type="Pfam" id="PF09279">
    <property type="entry name" value="EF-hand_like"/>
    <property type="match status" value="1"/>
</dbReference>
<dbReference type="InterPro" id="IPR015359">
    <property type="entry name" value="PLC_EF-hand-like"/>
</dbReference>
<comment type="catalytic activity">
    <reaction evidence="4">
        <text>a 1,2-diacyl-sn-glycero-3-phospho-(1D-myo-inositol-4,5-bisphosphate) + H2O = 1D-myo-inositol 1,4,5-trisphosphate + a 1,2-diacyl-sn-glycerol + H(+)</text>
        <dbReference type="Rhea" id="RHEA:33179"/>
        <dbReference type="ChEBI" id="CHEBI:15377"/>
        <dbReference type="ChEBI" id="CHEBI:15378"/>
        <dbReference type="ChEBI" id="CHEBI:17815"/>
        <dbReference type="ChEBI" id="CHEBI:58456"/>
        <dbReference type="ChEBI" id="CHEBI:203600"/>
        <dbReference type="EC" id="3.1.4.11"/>
    </reaction>
</comment>
<feature type="domain" description="PI-PLC Y-box" evidence="7">
    <location>
        <begin position="523"/>
        <end position="633"/>
    </location>
</feature>
<dbReference type="PANTHER" id="PTHR10336:SF209">
    <property type="entry name" value="PHOSPHOINOSITIDE PHOSPHOLIPASE C"/>
    <property type="match status" value="1"/>
</dbReference>
<dbReference type="PROSITE" id="PS50004">
    <property type="entry name" value="C2"/>
    <property type="match status" value="1"/>
</dbReference>
<dbReference type="SMART" id="SM00239">
    <property type="entry name" value="C2"/>
    <property type="match status" value="1"/>
</dbReference>
<dbReference type="Pfam" id="PF00168">
    <property type="entry name" value="C2"/>
    <property type="match status" value="1"/>
</dbReference>
<sequence length="779" mass="88287">MAAEKTAIVVDPKAAGDAASKDAKLDFNPDCVGELVEGTKLIKLKGSNGKVRRHFRLKPNYQSIVYEGSTAGCYAFPRSVDVSRVREVRKGYSTDNFNRREKSEKFRKKFPEDRCFSIVLHNGRIMDLVARDKASCHTWTSTLEQLVNQHAKADRETKINGWLRWHFDAADKNVDSYLNLSETITLLHNMNIKARSPAEVRLLFDIAEPTTHPSNNIPVLDYAGFQRLYRLISGRPEIKDIFEEFLSDKSQYLWTLGDLTRFLVERQKEKDVTKETCEALIVGFEPVKENKEAWKLSLDGLVNLLNSPKFLLFDPKRSVVCQDMGNPLTDYFIASSHNSYLMDGQIAGTSSIEAYIACLLKGCRCVEIDCWDGDDGDPIITHGNTMTTSIRFEDVVKVIAEYGFKTSEYPVILSLENHCSIVQQDIMAAYLHTHLKDQLFAGPVGKKALSPNELKNKVLIKAKKLPEEVKEDAEVASDTESPDEVDETVKVTSTPEMKVEEVVEKASKSKETIKLSKRLSDCVFLKATKFGGFANNKNGKYFECSSVSESKIVALLERQRKDIIEHCQRQLVRVYPAATRLSSSNFNALPILEAGCQIVALNYQNLNKNTDAYNALFMDNGGCGYLLKPEFMRIHGWDVDLFEASRRPWMLTVRIISGQRLPKPLGSPHKDVVDPYVTVEVIGREVDEKKMRSAVVKNNGFNPYWNEKMDFRVNYPEMAVLRMKVKDQDNTSHNPTIGQYSIPFSCIQEGFRHVQLLDREDQPLELASIFLEITKLVVP</sequence>
<dbReference type="InterPro" id="IPR000909">
    <property type="entry name" value="PLipase_C_PInositol-sp_X_dom"/>
</dbReference>
<dbReference type="InterPro" id="IPR001192">
    <property type="entry name" value="PI-PLC_fam"/>
</dbReference>
<dbReference type="SUPFAM" id="SSF50729">
    <property type="entry name" value="PH domain-like"/>
    <property type="match status" value="1"/>
</dbReference>
<dbReference type="InterPro" id="IPR011993">
    <property type="entry name" value="PH-like_dom_sf"/>
</dbReference>
<dbReference type="STRING" id="947166.A0A1D1W693"/>
<dbReference type="InterPro" id="IPR001711">
    <property type="entry name" value="PLipase_C_Pinositol-sp_Y"/>
</dbReference>
<dbReference type="Pfam" id="PF00387">
    <property type="entry name" value="PI-PLC-Y"/>
    <property type="match status" value="1"/>
</dbReference>
<name>A0A1D1W693_RAMVA</name>
<dbReference type="GO" id="GO:0035556">
    <property type="term" value="P:intracellular signal transduction"/>
    <property type="evidence" value="ECO:0007669"/>
    <property type="project" value="InterPro"/>
</dbReference>
<dbReference type="InterPro" id="IPR011992">
    <property type="entry name" value="EF-hand-dom_pair"/>
</dbReference>
<dbReference type="SMART" id="SM00149">
    <property type="entry name" value="PLCYc"/>
    <property type="match status" value="1"/>
</dbReference>
<dbReference type="Pfam" id="PF00388">
    <property type="entry name" value="PI-PLC-X"/>
    <property type="match status" value="1"/>
</dbReference>
<evidence type="ECO:0000259" key="6">
    <source>
        <dbReference type="PROSITE" id="PS50004"/>
    </source>
</evidence>
<dbReference type="Gene3D" id="2.60.40.150">
    <property type="entry name" value="C2 domain"/>
    <property type="match status" value="1"/>
</dbReference>
<keyword evidence="3" id="KW-0807">Transducer</keyword>
<gene>
    <name evidence="8" type="primary">RvY_18071-1</name>
    <name evidence="8" type="synonym">RvY_18071.1</name>
    <name evidence="8" type="ORF">RvY_18071</name>
</gene>
<dbReference type="PANTHER" id="PTHR10336">
    <property type="entry name" value="PHOSPHOINOSITIDE-SPECIFIC PHOSPHOLIPASE C FAMILY PROTEIN"/>
    <property type="match status" value="1"/>
</dbReference>
<dbReference type="SMART" id="SM00233">
    <property type="entry name" value="PH"/>
    <property type="match status" value="1"/>
</dbReference>
<accession>A0A1D1W693</accession>
<dbReference type="SUPFAM" id="SSF49562">
    <property type="entry name" value="C2 domain (Calcium/lipid-binding domain, CaLB)"/>
    <property type="match status" value="1"/>
</dbReference>
<protein>
    <recommendedName>
        <fullName evidence="4">Phosphoinositide phospholipase C</fullName>
        <ecNumber evidence="4">3.1.4.11</ecNumber>
    </recommendedName>
</protein>
<proteinExistence type="predicted"/>
<dbReference type="InterPro" id="IPR017946">
    <property type="entry name" value="PLC-like_Pdiesterase_TIM-brl"/>
</dbReference>
<dbReference type="SMART" id="SM00148">
    <property type="entry name" value="PLCXc"/>
    <property type="match status" value="1"/>
</dbReference>
<comment type="subcellular location">
    <subcellularLocation>
        <location evidence="1">Cytoplasm</location>
    </subcellularLocation>
</comment>
<keyword evidence="9" id="KW-1185">Reference proteome</keyword>
<dbReference type="OrthoDB" id="269822at2759"/>
<dbReference type="Gene3D" id="2.30.29.30">
    <property type="entry name" value="Pleckstrin-homology domain (PH domain)/Phosphotyrosine-binding domain (PTB)"/>
    <property type="match status" value="1"/>
</dbReference>
<keyword evidence="4" id="KW-0378">Hydrolase</keyword>
<keyword evidence="4" id="KW-0443">Lipid metabolism</keyword>
<dbReference type="FunFam" id="1.10.238.10:FF:000005">
    <property type="entry name" value="Phosphoinositide phospholipase C"/>
    <property type="match status" value="1"/>
</dbReference>
<evidence type="ECO:0000313" key="8">
    <source>
        <dbReference type="EMBL" id="GAV08363.1"/>
    </source>
</evidence>
<feature type="domain" description="C2" evidence="6">
    <location>
        <begin position="628"/>
        <end position="758"/>
    </location>
</feature>
<dbReference type="Gene3D" id="3.20.20.190">
    <property type="entry name" value="Phosphatidylinositol (PI) phosphodiesterase"/>
    <property type="match status" value="1"/>
</dbReference>
<keyword evidence="2" id="KW-0963">Cytoplasm</keyword>
<evidence type="ECO:0000313" key="9">
    <source>
        <dbReference type="Proteomes" id="UP000186922"/>
    </source>
</evidence>